<dbReference type="GeneID" id="37011948"/>
<evidence type="ECO:0000313" key="4">
    <source>
        <dbReference type="EMBL" id="PWN22149.1"/>
    </source>
</evidence>
<dbReference type="InterPro" id="IPR037239">
    <property type="entry name" value="OSBP_sf"/>
</dbReference>
<name>A0A316UAF6_9BASI</name>
<dbReference type="Gene3D" id="1.10.287.2720">
    <property type="match status" value="1"/>
</dbReference>
<gene>
    <name evidence="4" type="ORF">BCV69DRAFT_246559</name>
</gene>
<dbReference type="Proteomes" id="UP000245942">
    <property type="component" value="Unassembled WGS sequence"/>
</dbReference>
<sequence>MAEEKEMAGVPEGQKQGWGQFLKSIANFSGDLSAMTAPSFILSPTSLTEYPSYWGENPDLFAACSQGRDDVERMVNVLRWFIGTLKGQYTARNEKSGSEKKPLNPVLGEQFIGKWSDKDGSGETELIAEQVSHHPPVTAYWIHNAKAGVTLEGHSGQKTAFSGRSINVKQVGHATLRVANSSGAEDLYLITLPNLVIEGLWYGSPYLELTGSSHICSSTGYLATINYTGKGYFSGKSHCFKATVSPVSQPTSAFYTMEGEWSGVSKFKGKSPSGSSNSVFCDASAQRREVEVKPLEEQSERESRKLWCKVAQGIRSGDYETASREKTRIENDQRQKRKDEQASSKPHQLEHFVYIADDKEYAALTDKFKGAPANQEAYRRKPRVH</sequence>
<protein>
    <submittedName>
        <fullName evidence="4">Oxysterol-binding protein</fullName>
    </submittedName>
</protein>
<dbReference type="OrthoDB" id="14833at2759"/>
<reference evidence="4 5" key="1">
    <citation type="journal article" date="2018" name="Mol. Biol. Evol.">
        <title>Broad Genomic Sampling Reveals a Smut Pathogenic Ancestry of the Fungal Clade Ustilaginomycotina.</title>
        <authorList>
            <person name="Kijpornyongpan T."/>
            <person name="Mondo S.J."/>
            <person name="Barry K."/>
            <person name="Sandor L."/>
            <person name="Lee J."/>
            <person name="Lipzen A."/>
            <person name="Pangilinan J."/>
            <person name="LaButti K."/>
            <person name="Hainaut M."/>
            <person name="Henrissat B."/>
            <person name="Grigoriev I.V."/>
            <person name="Spatafora J.W."/>
            <person name="Aime M.C."/>
        </authorList>
    </citation>
    <scope>NUCLEOTIDE SEQUENCE [LARGE SCALE GENOMIC DNA]</scope>
    <source>
        <strain evidence="4 5">MCA 4718</strain>
    </source>
</reference>
<dbReference type="RefSeq" id="XP_025349309.1">
    <property type="nucleotide sequence ID" value="XM_025490214.1"/>
</dbReference>
<dbReference type="Gene3D" id="2.40.160.120">
    <property type="match status" value="1"/>
</dbReference>
<dbReference type="EMBL" id="KZ819323">
    <property type="protein sequence ID" value="PWN22149.1"/>
    <property type="molecule type" value="Genomic_DNA"/>
</dbReference>
<dbReference type="GO" id="GO:0008142">
    <property type="term" value="F:oxysterol binding"/>
    <property type="evidence" value="ECO:0007669"/>
    <property type="project" value="TreeGrafter"/>
</dbReference>
<evidence type="ECO:0000256" key="1">
    <source>
        <dbReference type="ARBA" id="ARBA00008842"/>
    </source>
</evidence>
<organism evidence="4 5">
    <name type="scientific">Pseudomicrostroma glucosiphilum</name>
    <dbReference type="NCBI Taxonomy" id="1684307"/>
    <lineage>
        <taxon>Eukaryota</taxon>
        <taxon>Fungi</taxon>
        <taxon>Dikarya</taxon>
        <taxon>Basidiomycota</taxon>
        <taxon>Ustilaginomycotina</taxon>
        <taxon>Exobasidiomycetes</taxon>
        <taxon>Microstromatales</taxon>
        <taxon>Microstromatales incertae sedis</taxon>
        <taxon>Pseudomicrostroma</taxon>
    </lineage>
</organism>
<dbReference type="InterPro" id="IPR000648">
    <property type="entry name" value="Oxysterol-bd"/>
</dbReference>
<dbReference type="InterPro" id="IPR018494">
    <property type="entry name" value="Oxysterol-bd_CS"/>
</dbReference>
<feature type="region of interest" description="Disordered" evidence="3">
    <location>
        <begin position="318"/>
        <end position="350"/>
    </location>
</feature>
<evidence type="ECO:0000256" key="3">
    <source>
        <dbReference type="SAM" id="MobiDB-lite"/>
    </source>
</evidence>
<dbReference type="Pfam" id="PF01237">
    <property type="entry name" value="Oxysterol_BP"/>
    <property type="match status" value="1"/>
</dbReference>
<dbReference type="FunFam" id="2.40.160.120:FF:000010">
    <property type="entry name" value="Oxysterol-binding protein homolog 4"/>
    <property type="match status" value="1"/>
</dbReference>
<dbReference type="GO" id="GO:0005829">
    <property type="term" value="C:cytosol"/>
    <property type="evidence" value="ECO:0007669"/>
    <property type="project" value="TreeGrafter"/>
</dbReference>
<dbReference type="GO" id="GO:0016020">
    <property type="term" value="C:membrane"/>
    <property type="evidence" value="ECO:0007669"/>
    <property type="project" value="TreeGrafter"/>
</dbReference>
<dbReference type="STRING" id="1684307.A0A316UAF6"/>
<evidence type="ECO:0000313" key="5">
    <source>
        <dbReference type="Proteomes" id="UP000245942"/>
    </source>
</evidence>
<proteinExistence type="inferred from homology"/>
<evidence type="ECO:0000256" key="2">
    <source>
        <dbReference type="RuleBase" id="RU003844"/>
    </source>
</evidence>
<dbReference type="Gene3D" id="3.30.70.3490">
    <property type="match status" value="1"/>
</dbReference>
<dbReference type="PANTHER" id="PTHR10972:SF184">
    <property type="entry name" value="OXYSTEROL-BINDING PROTEIN HOMOLOG 4-RELATED"/>
    <property type="match status" value="1"/>
</dbReference>
<dbReference type="PROSITE" id="PS01013">
    <property type="entry name" value="OSBP"/>
    <property type="match status" value="1"/>
</dbReference>
<dbReference type="PANTHER" id="PTHR10972">
    <property type="entry name" value="OXYSTEROL-BINDING PROTEIN-RELATED"/>
    <property type="match status" value="1"/>
</dbReference>
<comment type="similarity">
    <text evidence="1 2">Belongs to the OSBP family.</text>
</comment>
<dbReference type="SUPFAM" id="SSF144000">
    <property type="entry name" value="Oxysterol-binding protein-like"/>
    <property type="match status" value="1"/>
</dbReference>
<accession>A0A316UAF6</accession>
<dbReference type="Gene3D" id="6.10.250.1430">
    <property type="match status" value="1"/>
</dbReference>
<dbReference type="GO" id="GO:0120009">
    <property type="term" value="P:intermembrane lipid transfer"/>
    <property type="evidence" value="ECO:0007669"/>
    <property type="project" value="UniProtKB-ARBA"/>
</dbReference>
<dbReference type="AlphaFoldDB" id="A0A316UAF6"/>
<keyword evidence="5" id="KW-1185">Reference proteome</keyword>